<organism evidence="7 8">
    <name type="scientific">Periplaneta americana</name>
    <name type="common">American cockroach</name>
    <name type="synonym">Blatta americana</name>
    <dbReference type="NCBI Taxonomy" id="6978"/>
    <lineage>
        <taxon>Eukaryota</taxon>
        <taxon>Metazoa</taxon>
        <taxon>Ecdysozoa</taxon>
        <taxon>Arthropoda</taxon>
        <taxon>Hexapoda</taxon>
        <taxon>Insecta</taxon>
        <taxon>Pterygota</taxon>
        <taxon>Neoptera</taxon>
        <taxon>Polyneoptera</taxon>
        <taxon>Dictyoptera</taxon>
        <taxon>Blattodea</taxon>
        <taxon>Blattoidea</taxon>
        <taxon>Blattidae</taxon>
        <taxon>Blattinae</taxon>
        <taxon>Periplaneta</taxon>
    </lineage>
</organism>
<keyword evidence="1" id="KW-0805">Transcription regulation</keyword>
<evidence type="ECO:0000313" key="7">
    <source>
        <dbReference type="EMBL" id="KAJ4434160.1"/>
    </source>
</evidence>
<reference evidence="7 8" key="1">
    <citation type="journal article" date="2022" name="Allergy">
        <title>Genome assembly and annotation of Periplaneta americana reveal a comprehensive cockroach allergen profile.</title>
        <authorList>
            <person name="Wang L."/>
            <person name="Xiong Q."/>
            <person name="Saelim N."/>
            <person name="Wang L."/>
            <person name="Nong W."/>
            <person name="Wan A.T."/>
            <person name="Shi M."/>
            <person name="Liu X."/>
            <person name="Cao Q."/>
            <person name="Hui J.H.L."/>
            <person name="Sookrung N."/>
            <person name="Leung T.F."/>
            <person name="Tungtrongchitr A."/>
            <person name="Tsui S.K.W."/>
        </authorList>
    </citation>
    <scope>NUCLEOTIDE SEQUENCE [LARGE SCALE GENOMIC DNA]</scope>
    <source>
        <strain evidence="7">PWHHKU_190912</strain>
    </source>
</reference>
<dbReference type="InterPro" id="IPR005033">
    <property type="entry name" value="YEATS"/>
</dbReference>
<feature type="domain" description="YEATS" evidence="6">
    <location>
        <begin position="14"/>
        <end position="158"/>
    </location>
</feature>
<evidence type="ECO:0000256" key="1">
    <source>
        <dbReference type="ARBA" id="ARBA00023015"/>
    </source>
</evidence>
<evidence type="ECO:0000313" key="8">
    <source>
        <dbReference type="Proteomes" id="UP001148838"/>
    </source>
</evidence>
<keyword evidence="2" id="KW-0804">Transcription</keyword>
<evidence type="ECO:0000256" key="4">
    <source>
        <dbReference type="PROSITE-ProRule" id="PRU00376"/>
    </source>
</evidence>
<comment type="subcellular location">
    <subcellularLocation>
        <location evidence="4">Nucleus</location>
    </subcellularLocation>
</comment>
<gene>
    <name evidence="7" type="ORF">ANN_16482</name>
</gene>
<accession>A0ABQ8SL08</accession>
<sequence length="478" mass="55078">MSGPTDYGPDSGGRVKGVCIVKPIVYGNIARYFGKKREEDGHTHQWTVYVKPYHNEDMSTYVKKVHFKLHESYGEPNRIVVKPPYEVTETGWGEFEIVIKIYFHDPNERPTVTLYHILKLFQSGPDVMQGKKTLVSEFYEEIVFQDPTVLMQHLLTTTRQLSHGTWKHETDFEEKKEKTLQNILNAKNKIRYEINDLKERLKLAKETIAKFKAEITKFQTSNSPASGSIFLFLVLTSINGTKIVLQWLTGGKLVTNKISQLGPMDPSTNSRKILRFEEFSKWCLLPQKDKGVSLYQDFTPANSWSDIIQAFLALEWRDTLKMTGNVAHVQAVPGSRTQDNNHCRRCHNEVETLAHVLGSCPFGKTLRNSRHHKIRSVIATCLKSKAYTTYEEVHGIADTRSHRHIDIITFKPGETKGYILDPTIRFKMHQNQPEEVNLEKRTIYEPTIPYYKTSYELIDIEVIRLMVGARGTITKQLM</sequence>
<dbReference type="InterPro" id="IPR055129">
    <property type="entry name" value="YEATS_dom"/>
</dbReference>
<evidence type="ECO:0000259" key="6">
    <source>
        <dbReference type="PROSITE" id="PS51037"/>
    </source>
</evidence>
<feature type="coiled-coil region" evidence="5">
    <location>
        <begin position="180"/>
        <end position="214"/>
    </location>
</feature>
<proteinExistence type="predicted"/>
<name>A0ABQ8SL08_PERAM</name>
<keyword evidence="5" id="KW-0175">Coiled coil</keyword>
<dbReference type="CDD" id="cd16909">
    <property type="entry name" value="YEATS_GAS41_like"/>
    <property type="match status" value="1"/>
</dbReference>
<dbReference type="Pfam" id="PF03366">
    <property type="entry name" value="YEATS"/>
    <property type="match status" value="1"/>
</dbReference>
<dbReference type="PANTHER" id="PTHR47573:SF1">
    <property type="entry name" value="PROTEIN AF-9 HOMOLOG"/>
    <property type="match status" value="1"/>
</dbReference>
<dbReference type="Proteomes" id="UP001148838">
    <property type="component" value="Unassembled WGS sequence"/>
</dbReference>
<evidence type="ECO:0000256" key="3">
    <source>
        <dbReference type="ARBA" id="ARBA00023242"/>
    </source>
</evidence>
<protein>
    <recommendedName>
        <fullName evidence="6">YEATS domain-containing protein</fullName>
    </recommendedName>
</protein>
<evidence type="ECO:0000256" key="5">
    <source>
        <dbReference type="SAM" id="Coils"/>
    </source>
</evidence>
<keyword evidence="8" id="KW-1185">Reference proteome</keyword>
<dbReference type="PANTHER" id="PTHR47573">
    <property type="entry name" value="PROTEIN AF-9 HOMOLOG"/>
    <property type="match status" value="1"/>
</dbReference>
<dbReference type="Gene3D" id="2.60.40.1970">
    <property type="entry name" value="YEATS domain"/>
    <property type="match status" value="1"/>
</dbReference>
<dbReference type="InterPro" id="IPR038704">
    <property type="entry name" value="YEAST_sf"/>
</dbReference>
<comment type="caution">
    <text evidence="7">The sequence shown here is derived from an EMBL/GenBank/DDBJ whole genome shotgun (WGS) entry which is preliminary data.</text>
</comment>
<keyword evidence="3 4" id="KW-0539">Nucleus</keyword>
<dbReference type="EMBL" id="JAJSOF020000027">
    <property type="protein sequence ID" value="KAJ4434160.1"/>
    <property type="molecule type" value="Genomic_DNA"/>
</dbReference>
<evidence type="ECO:0000256" key="2">
    <source>
        <dbReference type="ARBA" id="ARBA00023163"/>
    </source>
</evidence>
<dbReference type="PROSITE" id="PS51037">
    <property type="entry name" value="YEATS"/>
    <property type="match status" value="1"/>
</dbReference>